<reference evidence="2" key="1">
    <citation type="submission" date="2017-11" db="EMBL/GenBank/DDBJ databases">
        <authorList>
            <person name="Lima N.C."/>
            <person name="Parody-Merino A.M."/>
            <person name="Battley P.F."/>
            <person name="Fidler A.E."/>
            <person name="Prosdocimi F."/>
        </authorList>
    </citation>
    <scope>NUCLEOTIDE SEQUENCE [LARGE SCALE GENOMIC DNA]</scope>
</reference>
<evidence type="ECO:0000313" key="1">
    <source>
        <dbReference type="EMBL" id="PKU49249.1"/>
    </source>
</evidence>
<keyword evidence="2" id="KW-1185">Reference proteome</keyword>
<dbReference type="EMBL" id="KZ505640">
    <property type="protein sequence ID" value="PKU49249.1"/>
    <property type="molecule type" value="Genomic_DNA"/>
</dbReference>
<protein>
    <submittedName>
        <fullName evidence="1">Uncharacterized protein</fullName>
    </submittedName>
</protein>
<proteinExistence type="predicted"/>
<sequence length="184" mass="21725">MKSWTWVLAAQKANHVLGCIKRSVAIRSRELILPLYCALVRPHLEHCIHLWNPQYRKGMDLLEQIQKRATKMIRGMEHLSYEDKLREVGLFSLERRRLWGDIIVAFQYLKEAYRKDGDKLFIRACCDRTRINGFKLKESKFSLDIRKTFFTMRVVKHRLPRDVVDATSLETLKVRLDLALGNLV</sequence>
<evidence type="ECO:0000313" key="2">
    <source>
        <dbReference type="Proteomes" id="UP000233556"/>
    </source>
</evidence>
<dbReference type="PANTHER" id="PTHR33332">
    <property type="entry name" value="REVERSE TRANSCRIPTASE DOMAIN-CONTAINING PROTEIN"/>
    <property type="match status" value="1"/>
</dbReference>
<name>A0A2I0UTA3_LIMLA</name>
<reference evidence="2" key="2">
    <citation type="submission" date="2017-12" db="EMBL/GenBank/DDBJ databases">
        <title>Genome sequence of the Bar-tailed Godwit (Limosa lapponica baueri).</title>
        <authorList>
            <person name="Lima N.C.B."/>
            <person name="Parody-Merino A.M."/>
            <person name="Battley P.F."/>
            <person name="Fidler A.E."/>
            <person name="Prosdocimi F."/>
        </authorList>
    </citation>
    <scope>NUCLEOTIDE SEQUENCE [LARGE SCALE GENOMIC DNA]</scope>
</reference>
<dbReference type="AlphaFoldDB" id="A0A2I0UTA3"/>
<accession>A0A2I0UTA3</accession>
<dbReference type="Proteomes" id="UP000233556">
    <property type="component" value="Unassembled WGS sequence"/>
</dbReference>
<dbReference type="OrthoDB" id="276744at2759"/>
<organism evidence="1 2">
    <name type="scientific">Limosa lapponica baueri</name>
    <dbReference type="NCBI Taxonomy" id="1758121"/>
    <lineage>
        <taxon>Eukaryota</taxon>
        <taxon>Metazoa</taxon>
        <taxon>Chordata</taxon>
        <taxon>Craniata</taxon>
        <taxon>Vertebrata</taxon>
        <taxon>Euteleostomi</taxon>
        <taxon>Archelosauria</taxon>
        <taxon>Archosauria</taxon>
        <taxon>Dinosauria</taxon>
        <taxon>Saurischia</taxon>
        <taxon>Theropoda</taxon>
        <taxon>Coelurosauria</taxon>
        <taxon>Aves</taxon>
        <taxon>Neognathae</taxon>
        <taxon>Neoaves</taxon>
        <taxon>Charadriiformes</taxon>
        <taxon>Scolopacidae</taxon>
        <taxon>Limosa</taxon>
    </lineage>
</organism>
<gene>
    <name evidence="1" type="ORF">llap_434</name>
</gene>